<reference evidence="3" key="1">
    <citation type="submission" date="2017-09" db="EMBL/GenBank/DDBJ databases">
        <title>Depth-based differentiation of microbial function through sediment-hosted aquifers and enrichment of novel symbionts in the deep terrestrial subsurface.</title>
        <authorList>
            <person name="Probst A.J."/>
            <person name="Ladd B."/>
            <person name="Jarett J.K."/>
            <person name="Geller-Mcgrath D.E."/>
            <person name="Sieber C.M.K."/>
            <person name="Emerson J.B."/>
            <person name="Anantharaman K."/>
            <person name="Thomas B.C."/>
            <person name="Malmstrom R."/>
            <person name="Stieglmeier M."/>
            <person name="Klingl A."/>
            <person name="Woyke T."/>
            <person name="Ryan C.M."/>
            <person name="Banfield J.F."/>
        </authorList>
    </citation>
    <scope>NUCLEOTIDE SEQUENCE [LARGE SCALE GENOMIC DNA]</scope>
</reference>
<feature type="compositionally biased region" description="Basic and acidic residues" evidence="1">
    <location>
        <begin position="1"/>
        <end position="11"/>
    </location>
</feature>
<evidence type="ECO:0000313" key="3">
    <source>
        <dbReference type="Proteomes" id="UP000229166"/>
    </source>
</evidence>
<name>A0A2M7UUG1_9BACT</name>
<feature type="region of interest" description="Disordered" evidence="1">
    <location>
        <begin position="1"/>
        <end position="22"/>
    </location>
</feature>
<sequence>MFLKISEDKGKTQHQSKARCWTSPVPSRRKRDWCGVFWTRHSQAKMRQYKFSEKRVLRILRKPDRKEEGIAEGTIADMQITGTKKHPTEAWVMYFLLKRPKGIKIISAWRYPGRTPMGERPIIPQDTLEELYKLMK</sequence>
<comment type="caution">
    <text evidence="2">The sequence shown here is derived from an EMBL/GenBank/DDBJ whole genome shotgun (WGS) entry which is preliminary data.</text>
</comment>
<dbReference type="Proteomes" id="UP000229166">
    <property type="component" value="Unassembled WGS sequence"/>
</dbReference>
<evidence type="ECO:0000256" key="1">
    <source>
        <dbReference type="SAM" id="MobiDB-lite"/>
    </source>
</evidence>
<gene>
    <name evidence="2" type="ORF">COX92_01510</name>
</gene>
<dbReference type="AlphaFoldDB" id="A0A2M7UUG1"/>
<protein>
    <submittedName>
        <fullName evidence="2">Uncharacterized protein</fullName>
    </submittedName>
</protein>
<proteinExistence type="predicted"/>
<evidence type="ECO:0000313" key="2">
    <source>
        <dbReference type="EMBL" id="PIZ87328.1"/>
    </source>
</evidence>
<dbReference type="EMBL" id="PFOZ01000029">
    <property type="protein sequence ID" value="PIZ87328.1"/>
    <property type="molecule type" value="Genomic_DNA"/>
</dbReference>
<organism evidence="2 3">
    <name type="scientific">Candidatus Nealsonbacteria bacterium CG_4_10_14_0_2_um_filter_40_15</name>
    <dbReference type="NCBI Taxonomy" id="1974682"/>
    <lineage>
        <taxon>Bacteria</taxon>
        <taxon>Candidatus Nealsoniibacteriota</taxon>
    </lineage>
</organism>
<accession>A0A2M7UUG1</accession>